<dbReference type="InterPro" id="IPR001926">
    <property type="entry name" value="TrpB-like_PALP"/>
</dbReference>
<dbReference type="RefSeq" id="WP_085360378.1">
    <property type="nucleotide sequence ID" value="NZ_NAFD01000184.1"/>
</dbReference>
<evidence type="ECO:0000313" key="4">
    <source>
        <dbReference type="EMBL" id="OSJ06159.1"/>
    </source>
</evidence>
<protein>
    <submittedName>
        <fullName evidence="4">Diaminopropionate ammonia-lyase</fullName>
    </submittedName>
</protein>
<dbReference type="NCBIfam" id="TIGR01747">
    <property type="entry name" value="diampropi_NH3ly"/>
    <property type="match status" value="1"/>
</dbReference>
<dbReference type="InterPro" id="IPR010081">
    <property type="entry name" value="DiNH2opropionate_NH3_lyase"/>
</dbReference>
<dbReference type="Pfam" id="PF00291">
    <property type="entry name" value="PALP"/>
    <property type="match status" value="1"/>
</dbReference>
<comment type="caution">
    <text evidence="4">The sequence shown here is derived from an EMBL/GenBank/DDBJ whole genome shotgun (WGS) entry which is preliminary data.</text>
</comment>
<dbReference type="GO" id="GO:0030170">
    <property type="term" value="F:pyridoxal phosphate binding"/>
    <property type="evidence" value="ECO:0007669"/>
    <property type="project" value="InterPro"/>
</dbReference>
<reference evidence="4 5" key="1">
    <citation type="submission" date="2017-03" db="EMBL/GenBank/DDBJ databases">
        <title>Whole genome sequences of fourteen strains of Bradyrhizobium canariense and one strain of Bradyrhizobium japonicum isolated from Lupinus (Papilionoideae: Genisteae) species in Algeria.</title>
        <authorList>
            <person name="Crovadore J."/>
            <person name="Chekireb D."/>
            <person name="Brachmann A."/>
            <person name="Chablais R."/>
            <person name="Cochard B."/>
            <person name="Lefort F."/>
        </authorList>
    </citation>
    <scope>NUCLEOTIDE SEQUENCE [LARGE SCALE GENOMIC DNA]</scope>
    <source>
        <strain evidence="4 5">UBMA195</strain>
    </source>
</reference>
<accession>A0A1X3H3V8</accession>
<dbReference type="Gene3D" id="3.40.50.1100">
    <property type="match status" value="3"/>
</dbReference>
<comment type="cofactor">
    <cofactor evidence="1">
        <name>pyridoxal 5'-phosphate</name>
        <dbReference type="ChEBI" id="CHEBI:597326"/>
    </cofactor>
</comment>
<keyword evidence="2" id="KW-0663">Pyridoxal phosphate</keyword>
<organism evidence="4 5">
    <name type="scientific">Bradyrhizobium canariense</name>
    <dbReference type="NCBI Taxonomy" id="255045"/>
    <lineage>
        <taxon>Bacteria</taxon>
        <taxon>Pseudomonadati</taxon>
        <taxon>Pseudomonadota</taxon>
        <taxon>Alphaproteobacteria</taxon>
        <taxon>Hyphomicrobiales</taxon>
        <taxon>Nitrobacteraceae</taxon>
        <taxon>Bradyrhizobium</taxon>
    </lineage>
</organism>
<dbReference type="EMBL" id="NAFI01000180">
    <property type="protein sequence ID" value="OSJ06159.1"/>
    <property type="molecule type" value="Genomic_DNA"/>
</dbReference>
<keyword evidence="4" id="KW-0456">Lyase</keyword>
<dbReference type="Proteomes" id="UP000193553">
    <property type="component" value="Unassembled WGS sequence"/>
</dbReference>
<dbReference type="NCBIfam" id="NF006058">
    <property type="entry name" value="PRK08206.1"/>
    <property type="match status" value="1"/>
</dbReference>
<gene>
    <name evidence="4" type="ORF">BSZ18_23770</name>
</gene>
<feature type="domain" description="Tryptophan synthase beta chain-like PALP" evidence="3">
    <location>
        <begin position="39"/>
        <end position="359"/>
    </location>
</feature>
<dbReference type="GO" id="GO:0008838">
    <property type="term" value="F:diaminopropionate ammonia-lyase activity"/>
    <property type="evidence" value="ECO:0007669"/>
    <property type="project" value="InterPro"/>
</dbReference>
<evidence type="ECO:0000256" key="2">
    <source>
        <dbReference type="ARBA" id="ARBA00022898"/>
    </source>
</evidence>
<proteinExistence type="predicted"/>
<sequence length="401" mass="42739">MLLLNHHPDYRAILDVADADTLSVEAAREVERFLGHREGHKETPLLSLAALAGEIGVNSVHLKDEGHRLGLGSFKALGGSYAVIRLVLEEATRRLGREVDVSELQTLEVKAVARQMTVSCATDGNHGRSVAQGAQLVGAKCAIFVHSGVSDERIRAIARFGAQIIQVNGNYDDSVVEASRVAAGNGWITVSDTSWPGYERIPGLVMQGYTALVSEALRQLPRAPTHVFVQSGVGGIAAAVAGHLSVLLGRDRPFFTVVDPARAACLFESARAGRALKIDHGQSTVMAMLECYEPSLVAWRILSRAADAFMTVEDEDAISVMRRLAMPRGADPAVVSGESGGVGLAGLLKVASDQPLRDKVGLGRDARILLINTEAATDARRYEEIVGMPPAQVSLTSTLPD</sequence>
<dbReference type="CDD" id="cd00640">
    <property type="entry name" value="Trp-synth-beta_II"/>
    <property type="match status" value="1"/>
</dbReference>
<evidence type="ECO:0000313" key="5">
    <source>
        <dbReference type="Proteomes" id="UP000193553"/>
    </source>
</evidence>
<evidence type="ECO:0000259" key="3">
    <source>
        <dbReference type="Pfam" id="PF00291"/>
    </source>
</evidence>
<dbReference type="PANTHER" id="PTHR42937">
    <property type="match status" value="1"/>
</dbReference>
<dbReference type="OrthoDB" id="34584at2"/>
<dbReference type="InterPro" id="IPR036052">
    <property type="entry name" value="TrpB-like_PALP_sf"/>
</dbReference>
<dbReference type="SUPFAM" id="SSF53686">
    <property type="entry name" value="Tryptophan synthase beta subunit-like PLP-dependent enzymes"/>
    <property type="match status" value="1"/>
</dbReference>
<evidence type="ECO:0000256" key="1">
    <source>
        <dbReference type="ARBA" id="ARBA00001933"/>
    </source>
</evidence>
<name>A0A1X3H3V8_9BRAD</name>
<dbReference type="AlphaFoldDB" id="A0A1X3H3V8"/>
<dbReference type="PANTHER" id="PTHR42937:SF1">
    <property type="entry name" value="DIAMINOPROPIONATE AMMONIA-LYASE"/>
    <property type="match status" value="1"/>
</dbReference>